<dbReference type="EMBL" id="JNVN01000740">
    <property type="protein sequence ID" value="KHJ34720.1"/>
    <property type="molecule type" value="Genomic_DNA"/>
</dbReference>
<sequence length="207" mass="22865">MLLFVRLPQDHEWRKLSPAGIREIILQKLAISPSLSGKIKPVNLGFALSPCSTEARETILNAGNCFFLSGAKLEPATNWIPMIIPTVPKYIRKIQGEIEVGSSMLIDEVERNFVNVAIDITQPKTILGQRHVEIVAQPTTLKTYIWRLPSVEIVQAVLRPRAAEESATAAENINIDLTSSQQTEIDGNIDNIQAFPIENSTGSALRL</sequence>
<comment type="caution">
    <text evidence="1">The sequence shown here is derived from an EMBL/GenBank/DDBJ whole genome shotgun (WGS) entry which is preliminary data.</text>
</comment>
<evidence type="ECO:0000313" key="1">
    <source>
        <dbReference type="EMBL" id="KHJ34720.1"/>
    </source>
</evidence>
<dbReference type="Proteomes" id="UP000030854">
    <property type="component" value="Unassembled WGS sequence"/>
</dbReference>
<reference evidence="1 2" key="1">
    <citation type="journal article" date="2014" name="BMC Genomics">
        <title>Adaptive genomic structural variation in the grape powdery mildew pathogen, Erysiphe necator.</title>
        <authorList>
            <person name="Jones L."/>
            <person name="Riaz S."/>
            <person name="Morales-Cruz A."/>
            <person name="Amrine K.C."/>
            <person name="McGuire B."/>
            <person name="Gubler W.D."/>
            <person name="Walker M.A."/>
            <person name="Cantu D."/>
        </authorList>
    </citation>
    <scope>NUCLEOTIDE SEQUENCE [LARGE SCALE GENOMIC DNA]</scope>
    <source>
        <strain evidence="2">c</strain>
    </source>
</reference>
<evidence type="ECO:0000313" key="2">
    <source>
        <dbReference type="Proteomes" id="UP000030854"/>
    </source>
</evidence>
<dbReference type="HOGENOM" id="CLU_018153_4_0_1"/>
<accession>A0A0B1PBK9</accession>
<gene>
    <name evidence="1" type="ORF">EV44_g4054</name>
</gene>
<protein>
    <submittedName>
        <fullName evidence="1">Putative eka-like protein</fullName>
    </submittedName>
</protein>
<organism evidence="1 2">
    <name type="scientific">Uncinula necator</name>
    <name type="common">Grape powdery mildew</name>
    <dbReference type="NCBI Taxonomy" id="52586"/>
    <lineage>
        <taxon>Eukaryota</taxon>
        <taxon>Fungi</taxon>
        <taxon>Dikarya</taxon>
        <taxon>Ascomycota</taxon>
        <taxon>Pezizomycotina</taxon>
        <taxon>Leotiomycetes</taxon>
        <taxon>Erysiphales</taxon>
        <taxon>Erysiphaceae</taxon>
        <taxon>Erysiphe</taxon>
    </lineage>
</organism>
<dbReference type="AlphaFoldDB" id="A0A0B1PBK9"/>
<keyword evidence="2" id="KW-1185">Reference proteome</keyword>
<proteinExistence type="predicted"/>
<name>A0A0B1PBK9_UNCNE</name>